<dbReference type="InterPro" id="IPR050209">
    <property type="entry name" value="Rab_GTPases_membrane_traffic"/>
</dbReference>
<dbReference type="InterPro" id="IPR001806">
    <property type="entry name" value="Small_GTPase"/>
</dbReference>
<gene>
    <name evidence="1" type="ORF">HKI87_08g56140</name>
</gene>
<dbReference type="GO" id="GO:0005525">
    <property type="term" value="F:GTP binding"/>
    <property type="evidence" value="ECO:0007669"/>
    <property type="project" value="InterPro"/>
</dbReference>
<dbReference type="InterPro" id="IPR027417">
    <property type="entry name" value="P-loop_NTPase"/>
</dbReference>
<name>A0AAX4PCI7_9CHLO</name>
<dbReference type="PROSITE" id="PS51419">
    <property type="entry name" value="RAB"/>
    <property type="match status" value="1"/>
</dbReference>
<reference evidence="1 2" key="1">
    <citation type="submission" date="2024-03" db="EMBL/GenBank/DDBJ databases">
        <title>Complete genome sequence of the green alga Chloropicon roscoffensis RCC1871.</title>
        <authorList>
            <person name="Lemieux C."/>
            <person name="Pombert J.-F."/>
            <person name="Otis C."/>
            <person name="Turmel M."/>
        </authorList>
    </citation>
    <scope>NUCLEOTIDE SEQUENCE [LARGE SCALE GENOMIC DNA]</scope>
    <source>
        <strain evidence="1 2">RCC1871</strain>
    </source>
</reference>
<dbReference type="Proteomes" id="UP001472866">
    <property type="component" value="Chromosome 08"/>
</dbReference>
<dbReference type="Gene3D" id="3.40.50.300">
    <property type="entry name" value="P-loop containing nucleotide triphosphate hydrolases"/>
    <property type="match status" value="1"/>
</dbReference>
<evidence type="ECO:0000313" key="2">
    <source>
        <dbReference type="Proteomes" id="UP001472866"/>
    </source>
</evidence>
<evidence type="ECO:0000313" key="1">
    <source>
        <dbReference type="EMBL" id="WZN64060.1"/>
    </source>
</evidence>
<dbReference type="PANTHER" id="PTHR47979">
    <property type="entry name" value="DRAB11-RELATED"/>
    <property type="match status" value="1"/>
</dbReference>
<dbReference type="GO" id="GO:0003924">
    <property type="term" value="F:GTPase activity"/>
    <property type="evidence" value="ECO:0007669"/>
    <property type="project" value="InterPro"/>
</dbReference>
<keyword evidence="2" id="KW-1185">Reference proteome</keyword>
<proteinExistence type="predicted"/>
<sequence length="228" mass="23971">MSGAPGASFSYVVLVVGASRSGKTTILQRVKRERGTSWARTGAEKPVTEAEATVCLHEVSATSGSLDPTSSYTSPLAHLAEVRRAAECARCAIVVFDVTSASSYLTARELCSTLRGSGDNETELAIAMLGNRNFTPRGDGLAPGRAVATVTAADFAEEHGALYFEVDALGGQNVVESVSETLCLAQEPLLPRNQAAGARRNGRRRGVAGGVMGERLERMNIVATSRVK</sequence>
<dbReference type="SUPFAM" id="SSF52540">
    <property type="entry name" value="P-loop containing nucleoside triphosphate hydrolases"/>
    <property type="match status" value="1"/>
</dbReference>
<dbReference type="Pfam" id="PF00071">
    <property type="entry name" value="Ras"/>
    <property type="match status" value="1"/>
</dbReference>
<accession>A0AAX4PCI7</accession>
<dbReference type="EMBL" id="CP151508">
    <property type="protein sequence ID" value="WZN64060.1"/>
    <property type="molecule type" value="Genomic_DNA"/>
</dbReference>
<protein>
    <submittedName>
        <fullName evidence="1">Uncharacterized protein</fullName>
    </submittedName>
</protein>
<organism evidence="1 2">
    <name type="scientific">Chloropicon roscoffensis</name>
    <dbReference type="NCBI Taxonomy" id="1461544"/>
    <lineage>
        <taxon>Eukaryota</taxon>
        <taxon>Viridiplantae</taxon>
        <taxon>Chlorophyta</taxon>
        <taxon>Chloropicophyceae</taxon>
        <taxon>Chloropicales</taxon>
        <taxon>Chloropicaceae</taxon>
        <taxon>Chloropicon</taxon>
    </lineage>
</organism>
<dbReference type="AlphaFoldDB" id="A0AAX4PCI7"/>